<name>A0A242B0C9_ENTFC</name>
<dbReference type="EMBL" id="NGKW01000010">
    <property type="protein sequence ID" value="OTN86782.1"/>
    <property type="molecule type" value="Genomic_DNA"/>
</dbReference>
<feature type="transmembrane region" description="Helical" evidence="2">
    <location>
        <begin position="377"/>
        <end position="394"/>
    </location>
</feature>
<feature type="transmembrane region" description="Helical" evidence="2">
    <location>
        <begin position="12"/>
        <end position="33"/>
    </location>
</feature>
<proteinExistence type="predicted"/>
<feature type="region of interest" description="Disordered" evidence="1">
    <location>
        <begin position="684"/>
        <end position="735"/>
    </location>
</feature>
<dbReference type="AlphaFoldDB" id="A0A242B0C9"/>
<sequence>MQQKKRICRKKGLFFCLGIVGLLLIIGDAVYAAEGKIDRSIYEIGKYHIDTFASYLSDSEFSLGKMLFGGNGTDFLKMITNMFFGLSKLIWQGLDFVIQKLYEGAAMDQLIHKFFTFSDTIYSKIFDPIGAAVVASYFAYIFVLRLFKGKRHAQMVLLRFLFILVFSMMWFGFGNHVPSKGEAFTKGLNEVSTEVEGFVFSATNSLDELASKDVGAISVPTTQEASIQKVRQLYYKAAVVDPYLLLNYGTTDLQELTNAGIEPTEFLSKNASNDSLSEIESKVTDAAGNDEKKETYRAYIQPTKAVYKAMVGSLVPLLNLSIGLPLAVIGMIRFIFQMLVLCVLMVIPFSLVASFVPSFDYMLMNTLKSLIGMMFQKSFYSVIILVAFLIYNVVDDLIPMNTVFGFLGNMFVKAILSLLVVVKRKDLMKKLGLGAANRTLSTTKNIANHSLSQVRQLPGQLAMTSQNFAIKGAGLAGNVYRATNPMAAAALHGFQKFQQNRTPQEPKKGGQVINPLKLEGRSKQGLPYGGHQVRYHGMDPETSPMSPKNEVRSGLSGGFISGSSMDPAGPKQQVQSLEQSSKNPGVNQRKPLLNKGIDFVGQTIPLPSGKTPVPQLIANGSLSQQVRQVKNQAKNGVYPALQQLTNQTSLPTALIPTLPRNRSTQRKVEQPSEKAVGISVSKIPQSSLPFSNKQGEPSEKIGKKTSSLPILEAKQGTDFILPKGRTAQKPLSKKG</sequence>
<evidence type="ECO:0000313" key="4">
    <source>
        <dbReference type="EMBL" id="OTN86805.1"/>
    </source>
</evidence>
<comment type="caution">
    <text evidence="3">The sequence shown here is derived from an EMBL/GenBank/DDBJ whole genome shotgun (WGS) entry which is preliminary data.</text>
</comment>
<organism evidence="3 5">
    <name type="scientific">Enterococcus faecium</name>
    <name type="common">Streptococcus faecium</name>
    <dbReference type="NCBI Taxonomy" id="1352"/>
    <lineage>
        <taxon>Bacteria</taxon>
        <taxon>Bacillati</taxon>
        <taxon>Bacillota</taxon>
        <taxon>Bacilli</taxon>
        <taxon>Lactobacillales</taxon>
        <taxon>Enterococcaceae</taxon>
        <taxon>Enterococcus</taxon>
    </lineage>
</organism>
<feature type="transmembrane region" description="Helical" evidence="2">
    <location>
        <begin position="334"/>
        <end position="356"/>
    </location>
</feature>
<feature type="transmembrane region" description="Helical" evidence="2">
    <location>
        <begin position="400"/>
        <end position="422"/>
    </location>
</feature>
<dbReference type="Proteomes" id="UP000194885">
    <property type="component" value="Unassembled WGS sequence"/>
</dbReference>
<dbReference type="NCBIfam" id="NF046089">
    <property type="entry name" value="CD3337_EF1877"/>
    <property type="match status" value="1"/>
</dbReference>
<evidence type="ECO:0000313" key="3">
    <source>
        <dbReference type="EMBL" id="OTN86782.1"/>
    </source>
</evidence>
<gene>
    <name evidence="4" type="ORF">A5810_002875</name>
    <name evidence="3" type="ORF">A5810_002905</name>
</gene>
<keyword evidence="2" id="KW-0812">Transmembrane</keyword>
<dbReference type="InterPro" id="IPR058112">
    <property type="entry name" value="CD3337_EF1877-like"/>
</dbReference>
<dbReference type="EMBL" id="NGKW01000009">
    <property type="protein sequence ID" value="OTN86805.1"/>
    <property type="molecule type" value="Genomic_DNA"/>
</dbReference>
<feature type="compositionally biased region" description="Polar residues" evidence="1">
    <location>
        <begin position="572"/>
        <end position="586"/>
    </location>
</feature>
<reference evidence="3 5" key="1">
    <citation type="submission" date="2017-05" db="EMBL/GenBank/DDBJ databases">
        <title>The Genome Sequence of Enterococcus faecium 7H8_DIV0219.</title>
        <authorList>
            <consortium name="The Broad Institute Genomics Platform"/>
            <consortium name="The Broad Institute Genomic Center for Infectious Diseases"/>
            <person name="Earl A."/>
            <person name="Manson A."/>
            <person name="Schwartman J."/>
            <person name="Gilmore M."/>
            <person name="Abouelleil A."/>
            <person name="Cao P."/>
            <person name="Chapman S."/>
            <person name="Cusick C."/>
            <person name="Shea T."/>
            <person name="Young S."/>
            <person name="Neafsey D."/>
            <person name="Nusbaum C."/>
            <person name="Birren B."/>
        </authorList>
    </citation>
    <scope>NUCLEOTIDE SEQUENCE [LARGE SCALE GENOMIC DNA]</scope>
    <source>
        <strain evidence="3 5">7H8_DIV0219</strain>
    </source>
</reference>
<feature type="compositionally biased region" description="Polar residues" evidence="1">
    <location>
        <begin position="684"/>
        <end position="695"/>
    </location>
</feature>
<feature type="transmembrane region" description="Helical" evidence="2">
    <location>
        <begin position="156"/>
        <end position="173"/>
    </location>
</feature>
<feature type="transmembrane region" description="Helical" evidence="2">
    <location>
        <begin position="125"/>
        <end position="144"/>
    </location>
</feature>
<feature type="region of interest" description="Disordered" evidence="1">
    <location>
        <begin position="500"/>
        <end position="590"/>
    </location>
</feature>
<evidence type="ECO:0000313" key="5">
    <source>
        <dbReference type="Proteomes" id="UP000194885"/>
    </source>
</evidence>
<accession>A0A242B0C9</accession>
<evidence type="ECO:0000256" key="1">
    <source>
        <dbReference type="SAM" id="MobiDB-lite"/>
    </source>
</evidence>
<protein>
    <submittedName>
        <fullName evidence="3">Uncharacterized protein</fullName>
    </submittedName>
</protein>
<keyword evidence="2" id="KW-1133">Transmembrane helix</keyword>
<evidence type="ECO:0000256" key="2">
    <source>
        <dbReference type="SAM" id="Phobius"/>
    </source>
</evidence>
<dbReference type="RefSeq" id="WP_256925940.1">
    <property type="nucleotide sequence ID" value="NZ_NGKW01000009.1"/>
</dbReference>
<keyword evidence="2" id="KW-0472">Membrane</keyword>